<dbReference type="GO" id="GO:0016787">
    <property type="term" value="F:hydrolase activity"/>
    <property type="evidence" value="ECO:0007669"/>
    <property type="project" value="InterPro"/>
</dbReference>
<dbReference type="EMBL" id="QLLR01000001">
    <property type="protein sequence ID" value="RAJ37315.1"/>
    <property type="molecule type" value="Genomic_DNA"/>
</dbReference>
<reference evidence="2 3" key="1">
    <citation type="submission" date="2018-06" db="EMBL/GenBank/DDBJ databases">
        <title>Genomic Encyclopedia of Archaeal and Bacterial Type Strains, Phase II (KMG-II): from individual species to whole genera.</title>
        <authorList>
            <person name="Goeker M."/>
        </authorList>
    </citation>
    <scope>NUCLEOTIDE SEQUENCE [LARGE SCALE GENOMIC DNA]</scope>
    <source>
        <strain evidence="2 3">DSM 14825</strain>
    </source>
</reference>
<dbReference type="InterPro" id="IPR010496">
    <property type="entry name" value="AL/BT2_dom"/>
</dbReference>
<dbReference type="AlphaFoldDB" id="A0A327TA81"/>
<dbReference type="Pfam" id="PF06439">
    <property type="entry name" value="3keto-disac_hyd"/>
    <property type="match status" value="1"/>
</dbReference>
<protein>
    <submittedName>
        <fullName evidence="2">Uncharacterized protein DUF1080</fullName>
    </submittedName>
</protein>
<proteinExistence type="predicted"/>
<dbReference type="Gene3D" id="2.60.120.560">
    <property type="entry name" value="Exo-inulinase, domain 1"/>
    <property type="match status" value="1"/>
</dbReference>
<organism evidence="2 3">
    <name type="scientific">Pedobacter cryoconitis</name>
    <dbReference type="NCBI Taxonomy" id="188932"/>
    <lineage>
        <taxon>Bacteria</taxon>
        <taxon>Pseudomonadati</taxon>
        <taxon>Bacteroidota</taxon>
        <taxon>Sphingobacteriia</taxon>
        <taxon>Sphingobacteriales</taxon>
        <taxon>Sphingobacteriaceae</taxon>
        <taxon>Pedobacter</taxon>
    </lineage>
</organism>
<evidence type="ECO:0000313" key="2">
    <source>
        <dbReference type="EMBL" id="RAJ37315.1"/>
    </source>
</evidence>
<gene>
    <name evidence="2" type="ORF">LY11_00391</name>
</gene>
<dbReference type="RefSeq" id="WP_111632032.1">
    <property type="nucleotide sequence ID" value="NZ_QLLR01000001.1"/>
</dbReference>
<comment type="caution">
    <text evidence="2">The sequence shown here is derived from an EMBL/GenBank/DDBJ whole genome shotgun (WGS) entry which is preliminary data.</text>
</comment>
<dbReference type="PROSITE" id="PS51257">
    <property type="entry name" value="PROKAR_LIPOPROTEIN"/>
    <property type="match status" value="1"/>
</dbReference>
<dbReference type="Proteomes" id="UP000249754">
    <property type="component" value="Unassembled WGS sequence"/>
</dbReference>
<evidence type="ECO:0000259" key="1">
    <source>
        <dbReference type="Pfam" id="PF06439"/>
    </source>
</evidence>
<accession>A0A327TA81</accession>
<sequence>MKKLVTIITATALTAAIITSCSSTKPKDNELSRQEKEQGYQLLFDGKTLKGWHLYNQGDVSSVWVAQDGELKCLPGTAATHGDLVTDQDFENYELSFDWKISREGNSGVFINVVERPDIPTAWASGPEYQLLEKGHLDYEKEMKRPGCLYNFAPQLNAAEVKPPNEWNHSAIRQQDGKIEFMLNGIVTAKENFNSIHWKEAVANTSFKNFPEFGKHLKGRIALQDWNKGISFKNIKIRKVEKAIASL</sequence>
<name>A0A327TA81_9SPHI</name>
<evidence type="ECO:0000313" key="3">
    <source>
        <dbReference type="Proteomes" id="UP000249754"/>
    </source>
</evidence>
<feature type="domain" description="3-keto-alpha-glucoside-1,2-lyase/3-keto-2-hydroxy-glucal hydratase" evidence="1">
    <location>
        <begin position="39"/>
        <end position="238"/>
    </location>
</feature>
<dbReference type="OrthoDB" id="9806233at2"/>